<feature type="domain" description="Bacterial sugar transferase" evidence="4">
    <location>
        <begin position="21"/>
        <end position="207"/>
    </location>
</feature>
<comment type="similarity">
    <text evidence="1">Belongs to the bacterial sugar transferase family.</text>
</comment>
<sequence>MPALALPTSKAGTRGASTRHKRALDVGLILLALPVLVPLLVVLALAVKLSSPGPALFFQTRIGRDGRRFRMVKFRSMYTGAEAARAALLAQSDRQGLCFKQKDDPRITPLGRVLRRASLDELPQLWNVLRGEMSLVGPRPALPEEVALYPPQALQRLAGLPGLTGLWQVSGRANVGFDEMVEMDVQYLQTASLRGDLVLIFRTLGAVALAKGAY</sequence>
<evidence type="ECO:0000256" key="2">
    <source>
        <dbReference type="ARBA" id="ARBA00023169"/>
    </source>
</evidence>
<keyword evidence="5" id="KW-0808">Transferase</keyword>
<dbReference type="GO" id="GO:0000271">
    <property type="term" value="P:polysaccharide biosynthetic process"/>
    <property type="evidence" value="ECO:0007669"/>
    <property type="project" value="UniProtKB-KW"/>
</dbReference>
<evidence type="ECO:0000259" key="4">
    <source>
        <dbReference type="Pfam" id="PF02397"/>
    </source>
</evidence>
<dbReference type="Proteomes" id="UP000481421">
    <property type="component" value="Unassembled WGS sequence"/>
</dbReference>
<dbReference type="PANTHER" id="PTHR30576">
    <property type="entry name" value="COLANIC BIOSYNTHESIS UDP-GLUCOSE LIPID CARRIER TRANSFERASE"/>
    <property type="match status" value="1"/>
</dbReference>
<keyword evidence="6" id="KW-1185">Reference proteome</keyword>
<organism evidence="5 6">
    <name type="scientific">Pseudotabrizicola algicola</name>
    <dbReference type="NCBI Taxonomy" id="2709381"/>
    <lineage>
        <taxon>Bacteria</taxon>
        <taxon>Pseudomonadati</taxon>
        <taxon>Pseudomonadota</taxon>
        <taxon>Alphaproteobacteria</taxon>
        <taxon>Rhodobacterales</taxon>
        <taxon>Paracoccaceae</taxon>
        <taxon>Pseudotabrizicola</taxon>
    </lineage>
</organism>
<reference evidence="5 6" key="1">
    <citation type="submission" date="2020-02" db="EMBL/GenBank/DDBJ databases">
        <title>Rhodobacter algicola sp. nov., isolated from microalga culture.</title>
        <authorList>
            <person name="Park C.-Y."/>
        </authorList>
    </citation>
    <scope>NUCLEOTIDE SEQUENCE [LARGE SCALE GENOMIC DNA]</scope>
    <source>
        <strain evidence="5 6">ETT8</strain>
    </source>
</reference>
<evidence type="ECO:0000256" key="3">
    <source>
        <dbReference type="SAM" id="Phobius"/>
    </source>
</evidence>
<gene>
    <name evidence="5" type="ORF">G3572_05465</name>
</gene>
<dbReference type="EMBL" id="JAAIKE010000001">
    <property type="protein sequence ID" value="NEX45644.1"/>
    <property type="molecule type" value="Genomic_DNA"/>
</dbReference>
<dbReference type="PANTHER" id="PTHR30576:SF10">
    <property type="entry name" value="SLL5057 PROTEIN"/>
    <property type="match status" value="1"/>
</dbReference>
<keyword evidence="3" id="KW-1133">Transmembrane helix</keyword>
<dbReference type="AlphaFoldDB" id="A0A6B3RHZ0"/>
<dbReference type="GO" id="GO:0016780">
    <property type="term" value="F:phosphotransferase activity, for other substituted phosphate groups"/>
    <property type="evidence" value="ECO:0007669"/>
    <property type="project" value="TreeGrafter"/>
</dbReference>
<name>A0A6B3RHZ0_9RHOB</name>
<comment type="caution">
    <text evidence="5">The sequence shown here is derived from an EMBL/GenBank/DDBJ whole genome shotgun (WGS) entry which is preliminary data.</text>
</comment>
<accession>A0A6B3RHZ0</accession>
<dbReference type="InterPro" id="IPR003362">
    <property type="entry name" value="Bact_transf"/>
</dbReference>
<protein>
    <submittedName>
        <fullName evidence="5">Sugar transferase</fullName>
    </submittedName>
</protein>
<evidence type="ECO:0000313" key="6">
    <source>
        <dbReference type="Proteomes" id="UP000481421"/>
    </source>
</evidence>
<feature type="transmembrane region" description="Helical" evidence="3">
    <location>
        <begin position="23"/>
        <end position="47"/>
    </location>
</feature>
<keyword evidence="2" id="KW-0270">Exopolysaccharide synthesis</keyword>
<dbReference type="RefSeq" id="WP_164609617.1">
    <property type="nucleotide sequence ID" value="NZ_JAAIKE010000001.1"/>
</dbReference>
<evidence type="ECO:0000313" key="5">
    <source>
        <dbReference type="EMBL" id="NEX45644.1"/>
    </source>
</evidence>
<proteinExistence type="inferred from homology"/>
<keyword evidence="3" id="KW-0812">Transmembrane</keyword>
<keyword evidence="3" id="KW-0472">Membrane</keyword>
<evidence type="ECO:0000256" key="1">
    <source>
        <dbReference type="ARBA" id="ARBA00006464"/>
    </source>
</evidence>
<dbReference type="Pfam" id="PF02397">
    <property type="entry name" value="Bac_transf"/>
    <property type="match status" value="1"/>
</dbReference>